<sequence>MHSRRRRLRRVRTVLLALLAVGALVLTGTVTWRLAGPYPSGSWASLDDTDRTMFRQLSEQFERAQRDPAGMWTEDYHYEEQPFVLLRTSGPWKLDWSYAYLVNMSDRTDVSGMRRVELPGMPLLDDVRVSKRFAFTEPWLHVKSQFGNIEVDGNRVLAFKFHPGMFGDDVPTDEDFRHFAAHEHFHVAVQGIEPGDPGYWDYDDGGRLEVPASSEHRRLLRAEMAALTAATATDDPAAVRRAATDAARLRLARYERWPGLRRQDGIETVEGTAVYFEEAVNDDAATADAPTLLDVFDEYADVMVDRDLYYSIGLAVGWALDVLSPGWRAELSERAPTDHPTLFDLLTDALGGRPAVPGAAECDELVARYA</sequence>
<dbReference type="Proteomes" id="UP001237823">
    <property type="component" value="Unassembled WGS sequence"/>
</dbReference>
<gene>
    <name evidence="1" type="ORF">QUG92_13660</name>
</gene>
<evidence type="ECO:0000313" key="1">
    <source>
        <dbReference type="EMBL" id="MDM7886155.1"/>
    </source>
</evidence>
<accession>A0ABT7T9E5</accession>
<proteinExistence type="predicted"/>
<dbReference type="EMBL" id="JAUCML010000009">
    <property type="protein sequence ID" value="MDM7886155.1"/>
    <property type="molecule type" value="Genomic_DNA"/>
</dbReference>
<comment type="caution">
    <text evidence="1">The sequence shown here is derived from an EMBL/GenBank/DDBJ whole genome shotgun (WGS) entry which is preliminary data.</text>
</comment>
<protein>
    <recommendedName>
        <fullName evidence="3">DUF1570 domain-containing protein</fullName>
    </recommendedName>
</protein>
<keyword evidence="2" id="KW-1185">Reference proteome</keyword>
<reference evidence="1 2" key="1">
    <citation type="submission" date="2023-06" db="EMBL/GenBank/DDBJ databases">
        <authorList>
            <person name="Feng G."/>
            <person name="Li J."/>
            <person name="Zhu H."/>
        </authorList>
    </citation>
    <scope>NUCLEOTIDE SEQUENCE [LARGE SCALE GENOMIC DNA]</scope>
    <source>
        <strain evidence="1 2">RHCKG23</strain>
    </source>
</reference>
<dbReference type="RefSeq" id="WP_289459431.1">
    <property type="nucleotide sequence ID" value="NZ_JAUCML010000009.1"/>
</dbReference>
<organism evidence="1 2">
    <name type="scientific">Curtobacterium citri</name>
    <dbReference type="NCBI Taxonomy" id="3055139"/>
    <lineage>
        <taxon>Bacteria</taxon>
        <taxon>Bacillati</taxon>
        <taxon>Actinomycetota</taxon>
        <taxon>Actinomycetes</taxon>
        <taxon>Micrococcales</taxon>
        <taxon>Microbacteriaceae</taxon>
        <taxon>Curtobacterium</taxon>
    </lineage>
</organism>
<name>A0ABT7T9E5_9MICO</name>
<evidence type="ECO:0008006" key="3">
    <source>
        <dbReference type="Google" id="ProtNLM"/>
    </source>
</evidence>
<evidence type="ECO:0000313" key="2">
    <source>
        <dbReference type="Proteomes" id="UP001237823"/>
    </source>
</evidence>